<protein>
    <recommendedName>
        <fullName evidence="4">Phosphoglycerate mutase</fullName>
    </recommendedName>
</protein>
<keyword evidence="3" id="KW-1185">Reference proteome</keyword>
<comment type="caution">
    <text evidence="2">The sequence shown here is derived from an EMBL/GenBank/DDBJ whole genome shotgun (WGS) entry which is preliminary data.</text>
</comment>
<dbReference type="CDD" id="cd07067">
    <property type="entry name" value="HP_PGM_like"/>
    <property type="match status" value="1"/>
</dbReference>
<dbReference type="SUPFAM" id="SSF53254">
    <property type="entry name" value="Phosphoglycerate mutase-like"/>
    <property type="match status" value="1"/>
</dbReference>
<gene>
    <name evidence="2" type="ORF">WJX84_005988</name>
</gene>
<dbReference type="InterPro" id="IPR029033">
    <property type="entry name" value="His_PPase_superfam"/>
</dbReference>
<dbReference type="Proteomes" id="UP001485043">
    <property type="component" value="Unassembled WGS sequence"/>
</dbReference>
<feature type="region of interest" description="Disordered" evidence="1">
    <location>
        <begin position="1"/>
        <end position="29"/>
    </location>
</feature>
<evidence type="ECO:0000313" key="2">
    <source>
        <dbReference type="EMBL" id="KAK9862369.1"/>
    </source>
</evidence>
<organism evidence="2 3">
    <name type="scientific">Apatococcus fuscideae</name>
    <dbReference type="NCBI Taxonomy" id="2026836"/>
    <lineage>
        <taxon>Eukaryota</taxon>
        <taxon>Viridiplantae</taxon>
        <taxon>Chlorophyta</taxon>
        <taxon>core chlorophytes</taxon>
        <taxon>Trebouxiophyceae</taxon>
        <taxon>Chlorellales</taxon>
        <taxon>Chlorellaceae</taxon>
        <taxon>Apatococcus</taxon>
    </lineage>
</organism>
<dbReference type="PANTHER" id="PTHR16469">
    <property type="entry name" value="UBIQUITIN-ASSOCIATED AND SH3 DOMAIN-CONTAINING BA-RELATED"/>
    <property type="match status" value="1"/>
</dbReference>
<dbReference type="InterPro" id="IPR051710">
    <property type="entry name" value="Phosphatase_SH3-domain"/>
</dbReference>
<dbReference type="InterPro" id="IPR013078">
    <property type="entry name" value="His_Pase_superF_clade-1"/>
</dbReference>
<dbReference type="Pfam" id="PF00300">
    <property type="entry name" value="His_Phos_1"/>
    <property type="match status" value="2"/>
</dbReference>
<dbReference type="AlphaFoldDB" id="A0AAW1SY66"/>
<accession>A0AAW1SY66</accession>
<name>A0AAW1SY66_9CHLO</name>
<dbReference type="EMBL" id="JALJOV010000616">
    <property type="protein sequence ID" value="KAK9862369.1"/>
    <property type="molecule type" value="Genomic_DNA"/>
</dbReference>
<evidence type="ECO:0008006" key="4">
    <source>
        <dbReference type="Google" id="ProtNLM"/>
    </source>
</evidence>
<feature type="compositionally biased region" description="Basic and acidic residues" evidence="1">
    <location>
        <begin position="1"/>
        <end position="22"/>
    </location>
</feature>
<dbReference type="Gene3D" id="3.40.50.1240">
    <property type="entry name" value="Phosphoglycerate mutase-like"/>
    <property type="match status" value="1"/>
</dbReference>
<dbReference type="SMART" id="SM00855">
    <property type="entry name" value="PGAM"/>
    <property type="match status" value="1"/>
</dbReference>
<dbReference type="PANTHER" id="PTHR16469:SF27">
    <property type="entry name" value="UBIQUITIN-ASSOCIATED AND SH3 DOMAIN-CONTAINING BA-RELATED"/>
    <property type="match status" value="1"/>
</dbReference>
<reference evidence="2 3" key="1">
    <citation type="journal article" date="2024" name="Nat. Commun.">
        <title>Phylogenomics reveals the evolutionary origins of lichenization in chlorophyte algae.</title>
        <authorList>
            <person name="Puginier C."/>
            <person name="Libourel C."/>
            <person name="Otte J."/>
            <person name="Skaloud P."/>
            <person name="Haon M."/>
            <person name="Grisel S."/>
            <person name="Petersen M."/>
            <person name="Berrin J.G."/>
            <person name="Delaux P.M."/>
            <person name="Dal Grande F."/>
            <person name="Keller J."/>
        </authorList>
    </citation>
    <scope>NUCLEOTIDE SEQUENCE [LARGE SCALE GENOMIC DNA]</scope>
    <source>
        <strain evidence="2 3">SAG 2523</strain>
    </source>
</reference>
<evidence type="ECO:0000256" key="1">
    <source>
        <dbReference type="SAM" id="MobiDB-lite"/>
    </source>
</evidence>
<sequence length="188" mass="20883">MRHGQRLDDIEPDWRLTTDRPWDPPLSPQGLRQAREAAEILKRYKIDKLVSSPFVRCLQTAKELERELPNSPVAEIAFPFSEVLGKQFLTGRGELPAGPALGTIEEAHCRYAAALHAVAEEHAGKNVVIVTHGEAIGRSIMWLQPHAIVYQAAHCGFTLASRALDDDGQWGDWSLGDPEDMLGVLWTV</sequence>
<evidence type="ECO:0000313" key="3">
    <source>
        <dbReference type="Proteomes" id="UP001485043"/>
    </source>
</evidence>
<proteinExistence type="predicted"/>